<comment type="caution">
    <text evidence="1">The sequence shown here is derived from an EMBL/GenBank/DDBJ whole genome shotgun (WGS) entry which is preliminary data.</text>
</comment>
<geneLocation type="plasmid" evidence="1">
    <name>pLPU83b</name>
</geneLocation>
<reference evidence="1" key="1">
    <citation type="submission" date="2013-11" db="EMBL/GenBank/DDBJ databases">
        <title>Draft genome sequence of the broad-host-range Rhizobium sp. LPU83 strain, a member of the low-genetic diversity Oregon-like Rhizobium sp. group.</title>
        <authorList>
            <person name="Wibberg D."/>
            <person name="Puehler A."/>
            <person name="Schlueter A."/>
        </authorList>
    </citation>
    <scope>NUCLEOTIDE SEQUENCE [LARGE SCALE GENOMIC DNA]</scope>
    <source>
        <strain evidence="1">LPU83</strain>
        <plasmid evidence="1">pLPU83b</plasmid>
    </source>
</reference>
<protein>
    <submittedName>
        <fullName evidence="1">Uncharacterized protein</fullName>
    </submittedName>
</protein>
<keyword evidence="2" id="KW-1185">Reference proteome</keyword>
<name>W6RH58_9HYPH</name>
<sequence>MGDGPAVTAVESKGNADLLFVVSADFEAVRAPTQVRLLHGNAAVVAARINRRCMALKKQAMHLHHPIDAFDVGPRAAFVAGVVDQRRRRSGPDSTSIFGW</sequence>
<accession>W6RH58</accession>
<dbReference type="Proteomes" id="UP000019443">
    <property type="component" value="Unassembled WGS sequence"/>
</dbReference>
<dbReference type="EMBL" id="CBYB010000052">
    <property type="protein sequence ID" value="CDM60507.1"/>
    <property type="molecule type" value="Genomic_DNA"/>
</dbReference>
<dbReference type="AlphaFoldDB" id="W6RH58"/>
<gene>
    <name evidence="1" type="ORF">LPU83_pLPU83b_0526</name>
</gene>
<keyword evidence="1" id="KW-0614">Plasmid</keyword>
<evidence type="ECO:0000313" key="1">
    <source>
        <dbReference type="EMBL" id="CDM60507.1"/>
    </source>
</evidence>
<organism evidence="1 2">
    <name type="scientific">Rhizobium favelukesii</name>
    <dbReference type="NCBI Taxonomy" id="348824"/>
    <lineage>
        <taxon>Bacteria</taxon>
        <taxon>Pseudomonadati</taxon>
        <taxon>Pseudomonadota</taxon>
        <taxon>Alphaproteobacteria</taxon>
        <taxon>Hyphomicrobiales</taxon>
        <taxon>Rhizobiaceae</taxon>
        <taxon>Rhizobium/Agrobacterium group</taxon>
        <taxon>Rhizobium</taxon>
    </lineage>
</organism>
<evidence type="ECO:0000313" key="2">
    <source>
        <dbReference type="Proteomes" id="UP000019443"/>
    </source>
</evidence>
<proteinExistence type="predicted"/>